<dbReference type="AlphaFoldDB" id="A0A3B0YXS9"/>
<proteinExistence type="predicted"/>
<sequence>MIKERVVGIFGTQIKIKIEETFSDFCENQTTEDDRTLLVVTANKG</sequence>
<accession>A0A3B0YXS9</accession>
<protein>
    <submittedName>
        <fullName evidence="1">Uncharacterized protein</fullName>
    </submittedName>
</protein>
<evidence type="ECO:0000313" key="1">
    <source>
        <dbReference type="EMBL" id="VAW85865.1"/>
    </source>
</evidence>
<name>A0A3B0YXS9_9ZZZZ</name>
<reference evidence="1" key="1">
    <citation type="submission" date="2018-06" db="EMBL/GenBank/DDBJ databases">
        <authorList>
            <person name="Zhirakovskaya E."/>
        </authorList>
    </citation>
    <scope>NUCLEOTIDE SEQUENCE</scope>
</reference>
<gene>
    <name evidence="1" type="ORF">MNBD_GAMMA16-1843</name>
</gene>
<organism evidence="1">
    <name type="scientific">hydrothermal vent metagenome</name>
    <dbReference type="NCBI Taxonomy" id="652676"/>
    <lineage>
        <taxon>unclassified sequences</taxon>
        <taxon>metagenomes</taxon>
        <taxon>ecological metagenomes</taxon>
    </lineage>
</organism>
<dbReference type="EMBL" id="UOFO01000082">
    <property type="protein sequence ID" value="VAW85865.1"/>
    <property type="molecule type" value="Genomic_DNA"/>
</dbReference>